<dbReference type="Pfam" id="PF01541">
    <property type="entry name" value="GIY-YIG"/>
    <property type="match status" value="1"/>
</dbReference>
<dbReference type="HAMAP" id="MF_03100">
    <property type="entry name" value="Endonuc_su_Slx1"/>
    <property type="match status" value="1"/>
</dbReference>
<evidence type="ECO:0000313" key="11">
    <source>
        <dbReference type="EMBL" id="KAF9322762.1"/>
    </source>
</evidence>
<comment type="similarity">
    <text evidence="8">Belongs to the SLX1 family.</text>
</comment>
<dbReference type="PANTHER" id="PTHR20208">
    <property type="entry name" value="STRUCTURE-SPECIFIC ENDONUCLEASE SUBUNIT SLX1"/>
    <property type="match status" value="1"/>
</dbReference>
<proteinExistence type="inferred from homology"/>
<dbReference type="GO" id="GO:0008821">
    <property type="term" value="F:crossover junction DNA endonuclease activity"/>
    <property type="evidence" value="ECO:0007669"/>
    <property type="project" value="TreeGrafter"/>
</dbReference>
<evidence type="ECO:0000256" key="9">
    <source>
        <dbReference type="SAM" id="MobiDB-lite"/>
    </source>
</evidence>
<comment type="function">
    <text evidence="8">Catalytic subunit of the SLX1-SLX4 structure-specific endonuclease that resolves DNA secondary structures generated during DNA repair and recombination. Has endonuclease activity towards branched DNA substrates, introducing single-strand cuts in duplex DNA close to junctions with ss-DNA.</text>
</comment>
<keyword evidence="3 8" id="KW-0227">DNA damage</keyword>
<keyword evidence="2 8" id="KW-0255">Endonuclease</keyword>
<feature type="compositionally biased region" description="Polar residues" evidence="9">
    <location>
        <begin position="19"/>
        <end position="29"/>
    </location>
</feature>
<dbReference type="InterPro" id="IPR000305">
    <property type="entry name" value="GIY-YIG_endonuc"/>
</dbReference>
<dbReference type="Gene3D" id="3.30.40.10">
    <property type="entry name" value="Zinc/RING finger domain, C3HC4 (zinc finger)"/>
    <property type="match status" value="1"/>
</dbReference>
<keyword evidence="12" id="KW-1185">Reference proteome</keyword>
<dbReference type="CDD" id="cd10455">
    <property type="entry name" value="GIY-YIG_SLX1"/>
    <property type="match status" value="1"/>
</dbReference>
<evidence type="ECO:0000313" key="12">
    <source>
        <dbReference type="Proteomes" id="UP000696485"/>
    </source>
</evidence>
<dbReference type="PANTHER" id="PTHR20208:SF10">
    <property type="entry name" value="STRUCTURE-SPECIFIC ENDONUCLEASE SUBUNIT SLX1"/>
    <property type="match status" value="1"/>
</dbReference>
<dbReference type="SUPFAM" id="SSF82771">
    <property type="entry name" value="GIY-YIG endonuclease"/>
    <property type="match status" value="1"/>
</dbReference>
<reference evidence="11" key="1">
    <citation type="journal article" date="2020" name="Fungal Divers.">
        <title>Resolving the Mortierellaceae phylogeny through synthesis of multi-gene phylogenetics and phylogenomics.</title>
        <authorList>
            <person name="Vandepol N."/>
            <person name="Liber J."/>
            <person name="Desiro A."/>
            <person name="Na H."/>
            <person name="Kennedy M."/>
            <person name="Barry K."/>
            <person name="Grigoriev I.V."/>
            <person name="Miller A.N."/>
            <person name="O'Donnell K."/>
            <person name="Stajich J.E."/>
            <person name="Bonito G."/>
        </authorList>
    </citation>
    <scope>NUCLEOTIDE SEQUENCE</scope>
    <source>
        <strain evidence="11">NVP1</strain>
    </source>
</reference>
<name>A0A9P5SA63_9FUNG</name>
<evidence type="ECO:0000256" key="7">
    <source>
        <dbReference type="ARBA" id="ARBA00023242"/>
    </source>
</evidence>
<dbReference type="InterPro" id="IPR050381">
    <property type="entry name" value="SLX1_endonuclease"/>
</dbReference>
<dbReference type="EMBL" id="JAAAUY010001457">
    <property type="protein sequence ID" value="KAF9322762.1"/>
    <property type="molecule type" value="Genomic_DNA"/>
</dbReference>
<evidence type="ECO:0000256" key="3">
    <source>
        <dbReference type="ARBA" id="ARBA00022763"/>
    </source>
</evidence>
<feature type="compositionally biased region" description="Polar residues" evidence="9">
    <location>
        <begin position="200"/>
        <end position="220"/>
    </location>
</feature>
<keyword evidence="5 8" id="KW-0233">DNA recombination</keyword>
<protein>
    <submittedName>
        <fullName evidence="11">Slx4p interacting protein</fullName>
    </submittedName>
</protein>
<keyword evidence="7 8" id="KW-0539">Nucleus</keyword>
<evidence type="ECO:0000256" key="2">
    <source>
        <dbReference type="ARBA" id="ARBA00022759"/>
    </source>
</evidence>
<evidence type="ECO:0000259" key="10">
    <source>
        <dbReference type="PROSITE" id="PS50164"/>
    </source>
</evidence>
<comment type="subunit">
    <text evidence="8">Forms a heterodimer with SLX4.</text>
</comment>
<comment type="subcellular location">
    <subcellularLocation>
        <location evidence="8">Nucleus</location>
    </subcellularLocation>
</comment>
<sequence>MSKRKASPVILSDDDDHSPTLSTNNNTDSGLDMPSSMLSQRAISSTAQRFIRKQQLHRQKLLQAEAEAEAAENVQEHVAVEKPRLPKPKKKIDKKSSFTPRPVVEREQDPIVPFYCCYLLASTVPRYKTHAYVGSTPDPVKRLRQHNGDLKKGGAKKTNKKRPWKMVMLVHGFPTKVAALQFEWAWQYPHRSRQFDRTDTTTIAPSSSSKNAQELATSTPGKKRLRPPTLVQDKLRTVFIMMRRPSWIRWPLTVHIMEPDLHEAWEVLEQKYQQNVTAHGSSNKNLLRYYHHQEPHVNVTQGPIMNLAPLFSARGHRLGRLKDKERERHAAFKEQDAQCSICSKTIDYKDPTNYLSCDNEFEDCAMIAHLECMADFILEQSNSTLSSPPGQEAGSAETSGVHTMMELLPTTGVCQVCHCDMSWSAMIGAMAARKQVLLQDAMQVQVLSDKESTEYES</sequence>
<evidence type="ECO:0000256" key="4">
    <source>
        <dbReference type="ARBA" id="ARBA00022801"/>
    </source>
</evidence>
<comment type="caution">
    <text evidence="8">Lacks conserved residue(s) required for the propagation of feature annotation.</text>
</comment>
<dbReference type="Gene3D" id="3.40.1440.10">
    <property type="entry name" value="GIY-YIG endonuclease"/>
    <property type="match status" value="1"/>
</dbReference>
<keyword evidence="1 8" id="KW-0540">Nuclease</keyword>
<dbReference type="AlphaFoldDB" id="A0A9P5SA63"/>
<evidence type="ECO:0000256" key="5">
    <source>
        <dbReference type="ARBA" id="ARBA00023172"/>
    </source>
</evidence>
<keyword evidence="4 8" id="KW-0378">Hydrolase</keyword>
<dbReference type="GO" id="GO:0017108">
    <property type="term" value="F:5'-flap endonuclease activity"/>
    <property type="evidence" value="ECO:0007669"/>
    <property type="project" value="InterPro"/>
</dbReference>
<gene>
    <name evidence="11" type="primary">SLX1</name>
    <name evidence="11" type="ORF">BG006_002073</name>
</gene>
<dbReference type="GO" id="GO:0000724">
    <property type="term" value="P:double-strand break repair via homologous recombination"/>
    <property type="evidence" value="ECO:0007669"/>
    <property type="project" value="TreeGrafter"/>
</dbReference>
<organism evidence="11 12">
    <name type="scientific">Podila minutissima</name>
    <dbReference type="NCBI Taxonomy" id="64525"/>
    <lineage>
        <taxon>Eukaryota</taxon>
        <taxon>Fungi</taxon>
        <taxon>Fungi incertae sedis</taxon>
        <taxon>Mucoromycota</taxon>
        <taxon>Mortierellomycotina</taxon>
        <taxon>Mortierellomycetes</taxon>
        <taxon>Mortierellales</taxon>
        <taxon>Mortierellaceae</taxon>
        <taxon>Podila</taxon>
    </lineage>
</organism>
<comment type="caution">
    <text evidence="11">The sequence shown here is derived from an EMBL/GenBank/DDBJ whole genome shotgun (WGS) entry which is preliminary data.</text>
</comment>
<dbReference type="InterPro" id="IPR035901">
    <property type="entry name" value="GIY-YIG_endonuc_sf"/>
</dbReference>
<evidence type="ECO:0000256" key="1">
    <source>
        <dbReference type="ARBA" id="ARBA00022722"/>
    </source>
</evidence>
<keyword evidence="6 8" id="KW-0234">DNA repair</keyword>
<dbReference type="PROSITE" id="PS50164">
    <property type="entry name" value="GIY_YIG"/>
    <property type="match status" value="1"/>
</dbReference>
<feature type="region of interest" description="Disordered" evidence="9">
    <location>
        <begin position="138"/>
        <end position="158"/>
    </location>
</feature>
<comment type="cofactor">
    <cofactor evidence="8">
        <name>a divalent metal cation</name>
        <dbReference type="ChEBI" id="CHEBI:60240"/>
    </cofactor>
</comment>
<dbReference type="Proteomes" id="UP000696485">
    <property type="component" value="Unassembled WGS sequence"/>
</dbReference>
<dbReference type="InterPro" id="IPR027520">
    <property type="entry name" value="Slx1"/>
</dbReference>
<evidence type="ECO:0000256" key="6">
    <source>
        <dbReference type="ARBA" id="ARBA00023204"/>
    </source>
</evidence>
<feature type="region of interest" description="Disordered" evidence="9">
    <location>
        <begin position="1"/>
        <end position="35"/>
    </location>
</feature>
<dbReference type="GO" id="GO:0033557">
    <property type="term" value="C:Slx1-Slx4 complex"/>
    <property type="evidence" value="ECO:0007669"/>
    <property type="project" value="UniProtKB-UniRule"/>
</dbReference>
<dbReference type="InterPro" id="IPR013083">
    <property type="entry name" value="Znf_RING/FYVE/PHD"/>
</dbReference>
<accession>A0A9P5SA63</accession>
<feature type="region of interest" description="Disordered" evidence="9">
    <location>
        <begin position="195"/>
        <end position="226"/>
    </location>
</feature>
<evidence type="ECO:0000256" key="8">
    <source>
        <dbReference type="HAMAP-Rule" id="MF_03100"/>
    </source>
</evidence>
<feature type="domain" description="GIY-YIG" evidence="10">
    <location>
        <begin position="113"/>
        <end position="197"/>
    </location>
</feature>